<reference evidence="1" key="1">
    <citation type="submission" date="2018-05" db="EMBL/GenBank/DDBJ databases">
        <authorList>
            <person name="Lanie J.A."/>
            <person name="Ng W.-L."/>
            <person name="Kazmierczak K.M."/>
            <person name="Andrzejewski T.M."/>
            <person name="Davidsen T.M."/>
            <person name="Wayne K.J."/>
            <person name="Tettelin H."/>
            <person name="Glass J.I."/>
            <person name="Rusch D."/>
            <person name="Podicherti R."/>
            <person name="Tsui H.-C.T."/>
            <person name="Winkler M.E."/>
        </authorList>
    </citation>
    <scope>NUCLEOTIDE SEQUENCE</scope>
</reference>
<protein>
    <submittedName>
        <fullName evidence="1">Uncharacterized protein</fullName>
    </submittedName>
</protein>
<evidence type="ECO:0000313" key="1">
    <source>
        <dbReference type="EMBL" id="SVD48204.1"/>
    </source>
</evidence>
<dbReference type="AlphaFoldDB" id="A0A382VP47"/>
<accession>A0A382VP47</accession>
<proteinExistence type="predicted"/>
<sequence>ENIYAKNKEDPMNPEVLIQGFGRLMLNQIEDDLVRKFESLADMAKKKDWDGIDYRLNQSGVVQAFIEAIRNTYEELEQIRRRGGMNSRGIKQR</sequence>
<feature type="non-terminal residue" evidence="1">
    <location>
        <position position="1"/>
    </location>
</feature>
<gene>
    <name evidence="1" type="ORF">METZ01_LOCUS401058</name>
</gene>
<name>A0A382VP47_9ZZZZ</name>
<dbReference type="EMBL" id="UINC01153464">
    <property type="protein sequence ID" value="SVD48204.1"/>
    <property type="molecule type" value="Genomic_DNA"/>
</dbReference>
<organism evidence="1">
    <name type="scientific">marine metagenome</name>
    <dbReference type="NCBI Taxonomy" id="408172"/>
    <lineage>
        <taxon>unclassified sequences</taxon>
        <taxon>metagenomes</taxon>
        <taxon>ecological metagenomes</taxon>
    </lineage>
</organism>